<dbReference type="SUPFAM" id="SSF63748">
    <property type="entry name" value="Tudor/PWWP/MBT"/>
    <property type="match status" value="1"/>
</dbReference>
<dbReference type="CDD" id="cd05162">
    <property type="entry name" value="PWWP"/>
    <property type="match status" value="1"/>
</dbReference>
<gene>
    <name evidence="5" type="ORF">GOP47_0023198</name>
</gene>
<feature type="region of interest" description="Disordered" evidence="2">
    <location>
        <begin position="407"/>
        <end position="426"/>
    </location>
</feature>
<dbReference type="InterPro" id="IPR012677">
    <property type="entry name" value="Nucleotide-bd_a/b_plait_sf"/>
</dbReference>
<proteinExistence type="predicted"/>
<feature type="compositionally biased region" description="Basic and acidic residues" evidence="2">
    <location>
        <begin position="942"/>
        <end position="956"/>
    </location>
</feature>
<feature type="region of interest" description="Disordered" evidence="2">
    <location>
        <begin position="1"/>
        <end position="36"/>
    </location>
</feature>
<dbReference type="Pfam" id="PF00076">
    <property type="entry name" value="RRM_1"/>
    <property type="match status" value="1"/>
</dbReference>
<evidence type="ECO:0000256" key="1">
    <source>
        <dbReference type="PROSITE-ProRule" id="PRU00176"/>
    </source>
</evidence>
<dbReference type="InterPro" id="IPR052657">
    <property type="entry name" value="PDP_family_Arabidopsis"/>
</dbReference>
<feature type="domain" description="RRM" evidence="3">
    <location>
        <begin position="1043"/>
        <end position="1113"/>
    </location>
</feature>
<dbReference type="SMART" id="SM00293">
    <property type="entry name" value="PWWP"/>
    <property type="match status" value="1"/>
</dbReference>
<evidence type="ECO:0000313" key="5">
    <source>
        <dbReference type="EMBL" id="KAI5062659.1"/>
    </source>
</evidence>
<dbReference type="SUPFAM" id="SSF54928">
    <property type="entry name" value="RNA-binding domain, RBD"/>
    <property type="match status" value="1"/>
</dbReference>
<dbReference type="Gene3D" id="2.30.30.140">
    <property type="match status" value="1"/>
</dbReference>
<dbReference type="InterPro" id="IPR000313">
    <property type="entry name" value="PWWP_dom"/>
</dbReference>
<comment type="caution">
    <text evidence="5">The sequence shown here is derived from an EMBL/GenBank/DDBJ whole genome shotgun (WGS) entry which is preliminary data.</text>
</comment>
<reference evidence="5" key="1">
    <citation type="submission" date="2021-01" db="EMBL/GenBank/DDBJ databases">
        <title>Adiantum capillus-veneris genome.</title>
        <authorList>
            <person name="Fang Y."/>
            <person name="Liao Q."/>
        </authorList>
    </citation>
    <scope>NUCLEOTIDE SEQUENCE</scope>
    <source>
        <strain evidence="5">H3</strain>
        <tissue evidence="5">Leaf</tissue>
    </source>
</reference>
<dbReference type="EMBL" id="JABFUD020000022">
    <property type="protein sequence ID" value="KAI5062659.1"/>
    <property type="molecule type" value="Genomic_DNA"/>
</dbReference>
<keyword evidence="1" id="KW-0694">RNA-binding</keyword>
<dbReference type="Proteomes" id="UP000886520">
    <property type="component" value="Chromosome 22"/>
</dbReference>
<dbReference type="PROSITE" id="PS50812">
    <property type="entry name" value="PWWP"/>
    <property type="match status" value="1"/>
</dbReference>
<evidence type="ECO:0008006" key="7">
    <source>
        <dbReference type="Google" id="ProtNLM"/>
    </source>
</evidence>
<dbReference type="InterPro" id="IPR000504">
    <property type="entry name" value="RRM_dom"/>
</dbReference>
<dbReference type="Gene3D" id="3.30.70.330">
    <property type="match status" value="1"/>
</dbReference>
<dbReference type="PANTHER" id="PTHR10688">
    <property type="entry name" value="PWWP DOMAIN-CONTAINING PROTEIN"/>
    <property type="match status" value="1"/>
</dbReference>
<accession>A0A9D4U6W2</accession>
<feature type="region of interest" description="Disordered" evidence="2">
    <location>
        <begin position="309"/>
        <end position="341"/>
    </location>
</feature>
<feature type="compositionally biased region" description="Polar residues" evidence="2">
    <location>
        <begin position="972"/>
        <end position="994"/>
    </location>
</feature>
<dbReference type="PANTHER" id="PTHR10688:SF5">
    <property type="entry name" value="PWWP DOMAIN-CONTAINING PROTEIN 1-RELATED"/>
    <property type="match status" value="1"/>
</dbReference>
<organism evidence="5 6">
    <name type="scientific">Adiantum capillus-veneris</name>
    <name type="common">Maidenhair fern</name>
    <dbReference type="NCBI Taxonomy" id="13818"/>
    <lineage>
        <taxon>Eukaryota</taxon>
        <taxon>Viridiplantae</taxon>
        <taxon>Streptophyta</taxon>
        <taxon>Embryophyta</taxon>
        <taxon>Tracheophyta</taxon>
        <taxon>Polypodiopsida</taxon>
        <taxon>Polypodiidae</taxon>
        <taxon>Polypodiales</taxon>
        <taxon>Pteridineae</taxon>
        <taxon>Pteridaceae</taxon>
        <taxon>Vittarioideae</taxon>
        <taxon>Adiantum</taxon>
    </lineage>
</organism>
<name>A0A9D4U6W2_ADICA</name>
<dbReference type="PROSITE" id="PS50102">
    <property type="entry name" value="RRM"/>
    <property type="match status" value="1"/>
</dbReference>
<feature type="region of interest" description="Disordered" evidence="2">
    <location>
        <begin position="942"/>
        <end position="994"/>
    </location>
</feature>
<evidence type="ECO:0000256" key="2">
    <source>
        <dbReference type="SAM" id="MobiDB-lite"/>
    </source>
</evidence>
<dbReference type="CDD" id="cd00590">
    <property type="entry name" value="RRM_SF"/>
    <property type="match status" value="1"/>
</dbReference>
<keyword evidence="6" id="KW-1185">Reference proteome</keyword>
<feature type="compositionally biased region" description="Basic residues" evidence="2">
    <location>
        <begin position="316"/>
        <end position="325"/>
    </location>
</feature>
<dbReference type="Pfam" id="PF00855">
    <property type="entry name" value="PWWP"/>
    <property type="match status" value="1"/>
</dbReference>
<dbReference type="GO" id="GO:0003723">
    <property type="term" value="F:RNA binding"/>
    <property type="evidence" value="ECO:0007669"/>
    <property type="project" value="UniProtKB-UniRule"/>
</dbReference>
<sequence>MQEQGKHHSSGVKSFFQEPKKLKATGSASVSDEAKSLEKHAKGPRVIFSSDAERKLDGIRYRLGDMVWAKVKSHPWWPGQLYDPALASASAMEFKRDSCFLVAFFGDSTFGWFAEEELIPYEPNFAQKSRQTSAHNFVDAVEDSLDEMRRRVKLGLTCHCSSSEEASERGGKRAGLLYDRQLRDIRRNFEPAKLLSAIKQLACSPFSSSQNMLRTTVSGAQTDAFRLLVLCKKPEHKEIEGSESLQSSRIKGHHSDAIGLVGVLKDKTLPEKIAIKKPQPKMPLLPKSIQEQKECSRKEGLQEKRGGMDELGNIKQHPKGVTIKKRSTDKSKDISGDKGITGDTVLEKRSVQPVECGVQDKKTMSAFVDKEIQASKAASKEKGIRESGQIPYQLESYMTSNASISEIPGSEERDSLTPSHSKAQQRKLKKSAALAVKSISKVVPEAEGMELVVTEKEPNAALKRTTLEEDQFLKLKPTKKFVVADAELSQARKKVKVVSLVKDKVVKQPKRVVKDEPTDATLREIKKRKLLSDSIGKDNSDDRLCDHVGVSTASDSQPTSEFPQLSDNIISGPVALESNLEYLQVEAFPGETGGISPAETLEMIGCDAGQLHQEVVLLHKHVNDDATEAQNVGAGFVMQPNESDADAAVDSAQAEINSSVSKKEEEKVKDSNLLEHRALLPLQAEIALDTSKKKEKTLQDTNIIDLCKPGGLSNHDHNLKGQQEGKSLETPSQLIEDETVKGWNASPIEADPSLAHFHGSRAVHACAEDLHPASQAASTVKYGQEERKLSKNMVSKHIPPSNKVSSSKKRVVEECSLKANKKRIKTLSMDRAGECHADFEEHGGLNRQDEEVAHLQNLHEGLMSVAAKPLDAVEKEFSSNVCRAFTNFRKVVYKKAVYHAGPENLISSAAASEEVVGVGNGDDKMAEFVIEQVGVKAIRSKDAEAEPKGKDARIQKGIECSVGQKQSEEDSPISQSRPTKRSVTTLKPPSSSSISLRPAFEAKIPVRVPKEVLNRFGQRVPRLLDASEKMTSLSNRVESNLEERALVVSFPRGLVLPPEKQLREVFAKFGDLNVPRTRVDSKNGCAYVVFRHTQDAEAALISMKENSVFENARFWLKPRDADRKEMAKISSRSKALSDRPVMSSGQLAEAKIVSDTERNKTASDRGLLVGPNNVGPLRVVDSIGLNQNVASRRTEVGGEEGALPSKHVLENATLSVIYASASEKAPIGVLGPGQGKLDGIQPGAVAPSSVVLRAGPRSLASPIASDISEEFLALLRQLHELVVSTGFVM</sequence>
<dbReference type="OrthoDB" id="1927282at2759"/>
<dbReference type="InterPro" id="IPR035979">
    <property type="entry name" value="RBD_domain_sf"/>
</dbReference>
<feature type="domain" description="PWWP" evidence="4">
    <location>
        <begin position="63"/>
        <end position="124"/>
    </location>
</feature>
<evidence type="ECO:0000259" key="4">
    <source>
        <dbReference type="PROSITE" id="PS50812"/>
    </source>
</evidence>
<feature type="compositionally biased region" description="Basic and acidic residues" evidence="2">
    <location>
        <begin position="326"/>
        <end position="336"/>
    </location>
</feature>
<protein>
    <recommendedName>
        <fullName evidence="7">PWWP domain-containing protein</fullName>
    </recommendedName>
</protein>
<evidence type="ECO:0000313" key="6">
    <source>
        <dbReference type="Proteomes" id="UP000886520"/>
    </source>
</evidence>
<evidence type="ECO:0000259" key="3">
    <source>
        <dbReference type="PROSITE" id="PS50102"/>
    </source>
</evidence>